<dbReference type="PANTHER" id="PTHR30126">
    <property type="entry name" value="HTH-TYPE TRANSCRIPTIONAL REGULATOR"/>
    <property type="match status" value="1"/>
</dbReference>
<gene>
    <name evidence="6" type="ORF">ACFQQH_15855</name>
</gene>
<evidence type="ECO:0000256" key="3">
    <source>
        <dbReference type="ARBA" id="ARBA00023125"/>
    </source>
</evidence>
<sequence length="289" mass="34023">MNNQDWEILDQLSRHLNITKAAENMQLSQSTITKRLKQMEAGFDVRIVFRGKKGIHFTPEGEYLADSARSILKEYEVMKDTLWNMEEEVKGTIKIAVSNFLTSFLLFNVIRAFKEKYPEVDFQITTGWSRDMYDQVRNDDVHVSFIRGDYQWQGRKHLLFEETLCIASKQPIPLAELPASPRIDYKKDIKLDTMISSWWDVNFREVPRISMVMDKAESCREMIRNGLGYSIVTSLVVRNMEDIHKTELKDREGQLIRRGSWMFYHEKSLKLKAVRKFVEFIESYDPSRG</sequence>
<keyword evidence="3" id="KW-0238">DNA-binding</keyword>
<dbReference type="CDD" id="cd05466">
    <property type="entry name" value="PBP2_LTTR_substrate"/>
    <property type="match status" value="1"/>
</dbReference>
<dbReference type="Gene3D" id="3.40.190.290">
    <property type="match status" value="1"/>
</dbReference>
<dbReference type="Pfam" id="PF03466">
    <property type="entry name" value="LysR_substrate"/>
    <property type="match status" value="1"/>
</dbReference>
<evidence type="ECO:0000256" key="4">
    <source>
        <dbReference type="ARBA" id="ARBA00023163"/>
    </source>
</evidence>
<evidence type="ECO:0000256" key="1">
    <source>
        <dbReference type="ARBA" id="ARBA00009437"/>
    </source>
</evidence>
<dbReference type="InterPro" id="IPR036390">
    <property type="entry name" value="WH_DNA-bd_sf"/>
</dbReference>
<reference evidence="7" key="1">
    <citation type="journal article" date="2019" name="Int. J. Syst. Evol. Microbiol.">
        <title>The Global Catalogue of Microorganisms (GCM) 10K type strain sequencing project: providing services to taxonomists for standard genome sequencing and annotation.</title>
        <authorList>
            <consortium name="The Broad Institute Genomics Platform"/>
            <consortium name="The Broad Institute Genome Sequencing Center for Infectious Disease"/>
            <person name="Wu L."/>
            <person name="Ma J."/>
        </authorList>
    </citation>
    <scope>NUCLEOTIDE SEQUENCE [LARGE SCALE GENOMIC DNA]</scope>
    <source>
        <strain evidence="7">JCM 4738</strain>
    </source>
</reference>
<dbReference type="Proteomes" id="UP001596483">
    <property type="component" value="Unassembled WGS sequence"/>
</dbReference>
<keyword evidence="2" id="KW-0805">Transcription regulation</keyword>
<evidence type="ECO:0000256" key="2">
    <source>
        <dbReference type="ARBA" id="ARBA00023015"/>
    </source>
</evidence>
<organism evidence="6 7">
    <name type="scientific">Bhargavaea changchunensis</name>
    <dbReference type="NCBI Taxonomy" id="2134037"/>
    <lineage>
        <taxon>Bacteria</taxon>
        <taxon>Bacillati</taxon>
        <taxon>Bacillota</taxon>
        <taxon>Bacilli</taxon>
        <taxon>Bacillales</taxon>
        <taxon>Caryophanaceae</taxon>
        <taxon>Bhargavaea</taxon>
    </lineage>
</organism>
<dbReference type="PROSITE" id="PS50931">
    <property type="entry name" value="HTH_LYSR"/>
    <property type="match status" value="1"/>
</dbReference>
<comment type="caution">
    <text evidence="6">The sequence shown here is derived from an EMBL/GenBank/DDBJ whole genome shotgun (WGS) entry which is preliminary data.</text>
</comment>
<dbReference type="RefSeq" id="WP_157293441.1">
    <property type="nucleotide sequence ID" value="NZ_JBHTCT010000038.1"/>
</dbReference>
<keyword evidence="7" id="KW-1185">Reference proteome</keyword>
<evidence type="ECO:0000313" key="6">
    <source>
        <dbReference type="EMBL" id="MFC7366605.1"/>
    </source>
</evidence>
<name>A0ABW2NKZ0_9BACL</name>
<dbReference type="SUPFAM" id="SSF46785">
    <property type="entry name" value="Winged helix' DNA-binding domain"/>
    <property type="match status" value="1"/>
</dbReference>
<dbReference type="EMBL" id="JBHTCT010000038">
    <property type="protein sequence ID" value="MFC7366605.1"/>
    <property type="molecule type" value="Genomic_DNA"/>
</dbReference>
<comment type="similarity">
    <text evidence="1">Belongs to the LysR transcriptional regulatory family.</text>
</comment>
<dbReference type="InterPro" id="IPR000847">
    <property type="entry name" value="LysR_HTH_N"/>
</dbReference>
<dbReference type="Gene3D" id="1.10.10.10">
    <property type="entry name" value="Winged helix-like DNA-binding domain superfamily/Winged helix DNA-binding domain"/>
    <property type="match status" value="1"/>
</dbReference>
<protein>
    <submittedName>
        <fullName evidence="6">LysR family transcriptional regulator</fullName>
    </submittedName>
</protein>
<dbReference type="SUPFAM" id="SSF53850">
    <property type="entry name" value="Periplasmic binding protein-like II"/>
    <property type="match status" value="1"/>
</dbReference>
<dbReference type="InterPro" id="IPR036388">
    <property type="entry name" value="WH-like_DNA-bd_sf"/>
</dbReference>
<accession>A0ABW2NKZ0</accession>
<dbReference type="Pfam" id="PF00126">
    <property type="entry name" value="HTH_1"/>
    <property type="match status" value="1"/>
</dbReference>
<dbReference type="InterPro" id="IPR005119">
    <property type="entry name" value="LysR_subst-bd"/>
</dbReference>
<evidence type="ECO:0000313" key="7">
    <source>
        <dbReference type="Proteomes" id="UP001596483"/>
    </source>
</evidence>
<feature type="domain" description="HTH lysR-type" evidence="5">
    <location>
        <begin position="1"/>
        <end position="58"/>
    </location>
</feature>
<keyword evidence="4" id="KW-0804">Transcription</keyword>
<proteinExistence type="inferred from homology"/>
<dbReference type="PANTHER" id="PTHR30126:SF78">
    <property type="entry name" value="HTH LYSR-TYPE DOMAIN-CONTAINING PROTEIN"/>
    <property type="match status" value="1"/>
</dbReference>
<evidence type="ECO:0000259" key="5">
    <source>
        <dbReference type="PROSITE" id="PS50931"/>
    </source>
</evidence>